<feature type="domain" description="DUF2470" evidence="1">
    <location>
        <begin position="19"/>
        <end position="93"/>
    </location>
</feature>
<organism evidence="2 3">
    <name type="scientific">Microseira wollei NIES-4236</name>
    <dbReference type="NCBI Taxonomy" id="2530354"/>
    <lineage>
        <taxon>Bacteria</taxon>
        <taxon>Bacillati</taxon>
        <taxon>Cyanobacteriota</taxon>
        <taxon>Cyanophyceae</taxon>
        <taxon>Oscillatoriophycideae</taxon>
        <taxon>Aerosakkonematales</taxon>
        <taxon>Aerosakkonemataceae</taxon>
        <taxon>Microseira</taxon>
    </lineage>
</organism>
<dbReference type="PANTHER" id="PTHR37783:SF1">
    <property type="entry name" value="MEMBRANE PROTEIN, PUTATIVE (AFU_ORTHOLOGUE AFUA_1G04315)-RELATED"/>
    <property type="match status" value="1"/>
</dbReference>
<dbReference type="EMBL" id="BLAY01000075">
    <property type="protein sequence ID" value="GET39819.1"/>
    <property type="molecule type" value="Genomic_DNA"/>
</dbReference>
<evidence type="ECO:0000259" key="1">
    <source>
        <dbReference type="Pfam" id="PF10615"/>
    </source>
</evidence>
<evidence type="ECO:0000313" key="3">
    <source>
        <dbReference type="Proteomes" id="UP001050975"/>
    </source>
</evidence>
<gene>
    <name evidence="2" type="ORF">MiSe_45910</name>
</gene>
<dbReference type="Gene3D" id="3.20.180.10">
    <property type="entry name" value="PNP-oxidase-like"/>
    <property type="match status" value="1"/>
</dbReference>
<accession>A0AAV3WJ16</accession>
<dbReference type="AlphaFoldDB" id="A0AAV3WJ16"/>
<dbReference type="RefSeq" id="WP_226585419.1">
    <property type="nucleotide sequence ID" value="NZ_BLAY01000075.1"/>
</dbReference>
<dbReference type="Proteomes" id="UP001050975">
    <property type="component" value="Unassembled WGS sequence"/>
</dbReference>
<keyword evidence="3" id="KW-1185">Reference proteome</keyword>
<name>A0AAV3WJ16_9CYAN</name>
<dbReference type="Pfam" id="PF10615">
    <property type="entry name" value="DUF2470"/>
    <property type="match status" value="1"/>
</dbReference>
<dbReference type="PANTHER" id="PTHR37783">
    <property type="entry name" value="MEMBRANE PROTEIN, PUTATIVE (AFU_ORTHOLOGUE AFUA_1G04315)-RELATED"/>
    <property type="match status" value="1"/>
</dbReference>
<reference evidence="2" key="1">
    <citation type="submission" date="2019-10" db="EMBL/GenBank/DDBJ databases">
        <title>Draft genome sequece of Microseira wollei NIES-4236.</title>
        <authorList>
            <person name="Yamaguchi H."/>
            <person name="Suzuki S."/>
            <person name="Kawachi M."/>
        </authorList>
    </citation>
    <scope>NUCLEOTIDE SEQUENCE</scope>
    <source>
        <strain evidence="2">NIES-4236</strain>
    </source>
</reference>
<proteinExistence type="predicted"/>
<dbReference type="InterPro" id="IPR037119">
    <property type="entry name" value="Haem_oxidase_HugZ-like_sf"/>
</dbReference>
<protein>
    <recommendedName>
        <fullName evidence="1">DUF2470 domain-containing protein</fullName>
    </recommendedName>
</protein>
<sequence>MSEQFSAQVSDSLRDGVAERICAHMNDDHAHAVLLYAKAFSNLTDATAAQMLSIDSEGMDLKAQVNGEAVTVRIQFDHVLKDAEDAHHTLIEMVKQARTQAKI</sequence>
<comment type="caution">
    <text evidence="2">The sequence shown here is derived from an EMBL/GenBank/DDBJ whole genome shotgun (WGS) entry which is preliminary data.</text>
</comment>
<dbReference type="InterPro" id="IPR019595">
    <property type="entry name" value="DUF2470"/>
</dbReference>
<evidence type="ECO:0000313" key="2">
    <source>
        <dbReference type="EMBL" id="GET39819.1"/>
    </source>
</evidence>
<dbReference type="SUPFAM" id="SSF50475">
    <property type="entry name" value="FMN-binding split barrel"/>
    <property type="match status" value="1"/>
</dbReference>